<protein>
    <recommendedName>
        <fullName evidence="2">STAS domain-containing protein</fullName>
    </recommendedName>
</protein>
<dbReference type="Pfam" id="PF13466">
    <property type="entry name" value="STAS_2"/>
    <property type="match status" value="1"/>
</dbReference>
<evidence type="ECO:0000313" key="3">
    <source>
        <dbReference type="EMBL" id="GAA2148416.1"/>
    </source>
</evidence>
<organism evidence="3 4">
    <name type="scientific">Nocardioides koreensis</name>
    <dbReference type="NCBI Taxonomy" id="433651"/>
    <lineage>
        <taxon>Bacteria</taxon>
        <taxon>Bacillati</taxon>
        <taxon>Actinomycetota</taxon>
        <taxon>Actinomycetes</taxon>
        <taxon>Propionibacteriales</taxon>
        <taxon>Nocardioidaceae</taxon>
        <taxon>Nocardioides</taxon>
    </lineage>
</organism>
<dbReference type="InterPro" id="IPR036513">
    <property type="entry name" value="STAS_dom_sf"/>
</dbReference>
<keyword evidence="4" id="KW-1185">Reference proteome</keyword>
<dbReference type="InterPro" id="IPR002645">
    <property type="entry name" value="STAS_dom"/>
</dbReference>
<dbReference type="Gene3D" id="3.30.750.24">
    <property type="entry name" value="STAS domain"/>
    <property type="match status" value="1"/>
</dbReference>
<feature type="region of interest" description="Disordered" evidence="1">
    <location>
        <begin position="1"/>
        <end position="23"/>
    </location>
</feature>
<accession>A0ABP5LJC8</accession>
<dbReference type="SUPFAM" id="SSF52091">
    <property type="entry name" value="SpoIIaa-like"/>
    <property type="match status" value="1"/>
</dbReference>
<evidence type="ECO:0000313" key="4">
    <source>
        <dbReference type="Proteomes" id="UP001501771"/>
    </source>
</evidence>
<dbReference type="PANTHER" id="PTHR33495:SF2">
    <property type="entry name" value="ANTI-SIGMA FACTOR ANTAGONIST TM_1081-RELATED"/>
    <property type="match status" value="1"/>
</dbReference>
<dbReference type="EMBL" id="BAAAQR010000008">
    <property type="protein sequence ID" value="GAA2148416.1"/>
    <property type="molecule type" value="Genomic_DNA"/>
</dbReference>
<proteinExistence type="predicted"/>
<comment type="caution">
    <text evidence="3">The sequence shown here is derived from an EMBL/GenBank/DDBJ whole genome shotgun (WGS) entry which is preliminary data.</text>
</comment>
<sequence length="121" mass="12996">MPVTSRVEPTAPGSGYPHAVDDQNYSSSFDEASSVLTVRGEVDEAAGVVLREELTKYSREFERRITVDLSEVEYLPSLAIGVLATARRTADQAGVGLGLRAVDGSLSQRVLTICGLDHETD</sequence>
<feature type="domain" description="STAS" evidence="2">
    <location>
        <begin position="23"/>
        <end position="121"/>
    </location>
</feature>
<reference evidence="4" key="1">
    <citation type="journal article" date="2019" name="Int. J. Syst. Evol. Microbiol.">
        <title>The Global Catalogue of Microorganisms (GCM) 10K type strain sequencing project: providing services to taxonomists for standard genome sequencing and annotation.</title>
        <authorList>
            <consortium name="The Broad Institute Genomics Platform"/>
            <consortium name="The Broad Institute Genome Sequencing Center for Infectious Disease"/>
            <person name="Wu L."/>
            <person name="Ma J."/>
        </authorList>
    </citation>
    <scope>NUCLEOTIDE SEQUENCE [LARGE SCALE GENOMIC DNA]</scope>
    <source>
        <strain evidence="4">JCM 16022</strain>
    </source>
</reference>
<dbReference type="Proteomes" id="UP001501771">
    <property type="component" value="Unassembled WGS sequence"/>
</dbReference>
<gene>
    <name evidence="3" type="ORF">GCM10009844_26760</name>
</gene>
<dbReference type="PROSITE" id="PS50801">
    <property type="entry name" value="STAS"/>
    <property type="match status" value="1"/>
</dbReference>
<evidence type="ECO:0000259" key="2">
    <source>
        <dbReference type="PROSITE" id="PS50801"/>
    </source>
</evidence>
<name>A0ABP5LJC8_9ACTN</name>
<dbReference type="PANTHER" id="PTHR33495">
    <property type="entry name" value="ANTI-SIGMA FACTOR ANTAGONIST TM_1081-RELATED-RELATED"/>
    <property type="match status" value="1"/>
</dbReference>
<evidence type="ECO:0000256" key="1">
    <source>
        <dbReference type="SAM" id="MobiDB-lite"/>
    </source>
</evidence>
<dbReference type="InterPro" id="IPR058548">
    <property type="entry name" value="MlaB-like_STAS"/>
</dbReference>
<dbReference type="CDD" id="cd07043">
    <property type="entry name" value="STAS_anti-anti-sigma_factors"/>
    <property type="match status" value="1"/>
</dbReference>